<proteinExistence type="predicted"/>
<dbReference type="InterPro" id="IPR016181">
    <property type="entry name" value="Acyl_CoA_acyltransferase"/>
</dbReference>
<dbReference type="InterPro" id="IPR041496">
    <property type="entry name" value="YitH/HolE_GNAT"/>
</dbReference>
<feature type="non-terminal residue" evidence="2">
    <location>
        <position position="1"/>
    </location>
</feature>
<organism evidence="2">
    <name type="scientific">Oikopleura dioica</name>
    <name type="common">Tunicate</name>
    <dbReference type="NCBI Taxonomy" id="34765"/>
    <lineage>
        <taxon>Eukaryota</taxon>
        <taxon>Metazoa</taxon>
        <taxon>Chordata</taxon>
        <taxon>Tunicata</taxon>
        <taxon>Appendicularia</taxon>
        <taxon>Copelata</taxon>
        <taxon>Oikopleuridae</taxon>
        <taxon>Oikopleura</taxon>
    </lineage>
</organism>
<evidence type="ECO:0000313" key="2">
    <source>
        <dbReference type="EMBL" id="CBY36208.1"/>
    </source>
</evidence>
<dbReference type="Pfam" id="PF18014">
    <property type="entry name" value="Acetyltransf_18"/>
    <property type="match status" value="1"/>
</dbReference>
<accession>E4YL47</accession>
<dbReference type="Gene3D" id="3.40.630.90">
    <property type="match status" value="1"/>
</dbReference>
<dbReference type="Proteomes" id="UP000011014">
    <property type="component" value="Unassembled WGS sequence"/>
</dbReference>
<evidence type="ECO:0000259" key="1">
    <source>
        <dbReference type="Pfam" id="PF18014"/>
    </source>
</evidence>
<sequence>LGKMDYSPSFLPTHTTTKTGKSISVTELENIEEVYDYDRVNFKDDRRRSLKWFYESSECSLVAREKGKIKGYAFIRKAVDGISFQPFYASTQQAYTAILEEVLKWFPGQKAQKKFIIPKHNTEIIEDLSKYYKFINYGPGVKNFGGLVNPLTTWMSSKEGFEFEENMIVSILDYHFGIV</sequence>
<protein>
    <recommendedName>
        <fullName evidence="1">YitH/HolE acetyltransferase (GNAT) domain-containing protein</fullName>
    </recommendedName>
</protein>
<reference evidence="2" key="1">
    <citation type="journal article" date="2010" name="Science">
        <title>Plasticity of animal genome architecture unmasked by rapid evolution of a pelagic tunicate.</title>
        <authorList>
            <person name="Denoeud F."/>
            <person name="Henriet S."/>
            <person name="Mungpakdee S."/>
            <person name="Aury J.M."/>
            <person name="Da Silva C."/>
            <person name="Brinkmann H."/>
            <person name="Mikhaleva J."/>
            <person name="Olsen L.C."/>
            <person name="Jubin C."/>
            <person name="Canestro C."/>
            <person name="Bouquet J.M."/>
            <person name="Danks G."/>
            <person name="Poulain J."/>
            <person name="Campsteijn C."/>
            <person name="Adamski M."/>
            <person name="Cross I."/>
            <person name="Yadetie F."/>
            <person name="Muffato M."/>
            <person name="Louis A."/>
            <person name="Butcher S."/>
            <person name="Tsagkogeorga G."/>
            <person name="Konrad A."/>
            <person name="Singh S."/>
            <person name="Jensen M.F."/>
            <person name="Cong E.H."/>
            <person name="Eikeseth-Otteraa H."/>
            <person name="Noel B."/>
            <person name="Anthouard V."/>
            <person name="Porcel B.M."/>
            <person name="Kachouri-Lafond R."/>
            <person name="Nishino A."/>
            <person name="Ugolini M."/>
            <person name="Chourrout P."/>
            <person name="Nishida H."/>
            <person name="Aasland R."/>
            <person name="Huzurbazar S."/>
            <person name="Westhof E."/>
            <person name="Delsuc F."/>
            <person name="Lehrach H."/>
            <person name="Reinhardt R."/>
            <person name="Weissenbach J."/>
            <person name="Roy S.W."/>
            <person name="Artiguenave F."/>
            <person name="Postlethwait J.H."/>
            <person name="Manak J.R."/>
            <person name="Thompson E.M."/>
            <person name="Jaillon O."/>
            <person name="Du Pasquier L."/>
            <person name="Boudinot P."/>
            <person name="Liberles D.A."/>
            <person name="Volff J.N."/>
            <person name="Philippe H."/>
            <person name="Lenhard B."/>
            <person name="Roest Crollius H."/>
            <person name="Wincker P."/>
            <person name="Chourrout D."/>
        </authorList>
    </citation>
    <scope>NUCLEOTIDE SEQUENCE [LARGE SCALE GENOMIC DNA]</scope>
</reference>
<name>E4YL47_OIKDI</name>
<dbReference type="EMBL" id="FN654738">
    <property type="protein sequence ID" value="CBY36208.1"/>
    <property type="molecule type" value="Genomic_DNA"/>
</dbReference>
<dbReference type="SUPFAM" id="SSF55729">
    <property type="entry name" value="Acyl-CoA N-acyltransferases (Nat)"/>
    <property type="match status" value="1"/>
</dbReference>
<gene>
    <name evidence="2" type="ORF">GSOID_T00028693001</name>
</gene>
<feature type="domain" description="YitH/HolE acetyltransferase (GNAT)" evidence="1">
    <location>
        <begin position="34"/>
        <end position="129"/>
    </location>
</feature>
<dbReference type="AlphaFoldDB" id="E4YL47"/>